<dbReference type="EMBL" id="LR899009">
    <property type="protein sequence ID" value="CAD7079365.1"/>
    <property type="molecule type" value="Genomic_DNA"/>
</dbReference>
<dbReference type="GO" id="GO:0000978">
    <property type="term" value="F:RNA polymerase II cis-regulatory region sequence-specific DNA binding"/>
    <property type="evidence" value="ECO:0007669"/>
    <property type="project" value="TreeGrafter"/>
</dbReference>
<keyword evidence="2 4" id="KW-0238">DNA-binding</keyword>
<dbReference type="FunFam" id="1.10.10.10:FF:000135">
    <property type="entry name" value="forkhead box protein G1"/>
    <property type="match status" value="1"/>
</dbReference>
<proteinExistence type="predicted"/>
<evidence type="ECO:0000256" key="1">
    <source>
        <dbReference type="ARBA" id="ARBA00022473"/>
    </source>
</evidence>
<organism evidence="6 7">
    <name type="scientific">Hermetia illucens</name>
    <name type="common">Black soldier fly</name>
    <dbReference type="NCBI Taxonomy" id="343691"/>
    <lineage>
        <taxon>Eukaryota</taxon>
        <taxon>Metazoa</taxon>
        <taxon>Ecdysozoa</taxon>
        <taxon>Arthropoda</taxon>
        <taxon>Hexapoda</taxon>
        <taxon>Insecta</taxon>
        <taxon>Pterygota</taxon>
        <taxon>Neoptera</taxon>
        <taxon>Endopterygota</taxon>
        <taxon>Diptera</taxon>
        <taxon>Brachycera</taxon>
        <taxon>Stratiomyomorpha</taxon>
        <taxon>Stratiomyidae</taxon>
        <taxon>Hermetiinae</taxon>
        <taxon>Hermetia</taxon>
    </lineage>
</organism>
<reference evidence="6 7" key="1">
    <citation type="submission" date="2020-11" db="EMBL/GenBank/DDBJ databases">
        <authorList>
            <person name="Wallbank WR R."/>
            <person name="Pardo Diaz C."/>
            <person name="Kozak K."/>
            <person name="Martin S."/>
            <person name="Jiggins C."/>
            <person name="Moest M."/>
            <person name="Warren A I."/>
            <person name="Generalovic N T."/>
            <person name="Byers J.R.P. K."/>
            <person name="Montejo-Kovacevich G."/>
            <person name="Yen C E."/>
        </authorList>
    </citation>
    <scope>NUCLEOTIDE SEQUENCE [LARGE SCALE GENOMIC DNA]</scope>
</reference>
<sequence length="142" mass="16072">MMAIRASPNRRSTLAEIYNYIEKHFAYYRTCKTDWQNAIRHNLSMNEYFVRSPRELDEPGRGGYWSLSFAGQHSFVGNDTGRLRQPPVPPAPIMNCYFVPAPVMGGVVAYQYENSGAVGGMYYQMAGPILKAPEDEVANILR</sequence>
<feature type="domain" description="Fork-head" evidence="5">
    <location>
        <begin position="1"/>
        <end position="85"/>
    </location>
</feature>
<dbReference type="GO" id="GO:0000981">
    <property type="term" value="F:DNA-binding transcription factor activity, RNA polymerase II-specific"/>
    <property type="evidence" value="ECO:0007669"/>
    <property type="project" value="TreeGrafter"/>
</dbReference>
<comment type="subcellular location">
    <subcellularLocation>
        <location evidence="4">Nucleus</location>
    </subcellularLocation>
</comment>
<dbReference type="InterPro" id="IPR036388">
    <property type="entry name" value="WH-like_DNA-bd_sf"/>
</dbReference>
<dbReference type="PANTHER" id="PTHR11829:SF343">
    <property type="entry name" value="FORK-HEAD DOMAIN-CONTAINING PROTEIN"/>
    <property type="match status" value="1"/>
</dbReference>
<dbReference type="InParanoid" id="A0A7R8YPD5"/>
<evidence type="ECO:0000256" key="2">
    <source>
        <dbReference type="ARBA" id="ARBA00023125"/>
    </source>
</evidence>
<dbReference type="GO" id="GO:0005634">
    <property type="term" value="C:nucleus"/>
    <property type="evidence" value="ECO:0007669"/>
    <property type="project" value="UniProtKB-SubCell"/>
</dbReference>
<dbReference type="Gene3D" id="1.10.10.10">
    <property type="entry name" value="Winged helix-like DNA-binding domain superfamily/Winged helix DNA-binding domain"/>
    <property type="match status" value="1"/>
</dbReference>
<keyword evidence="7" id="KW-1185">Reference proteome</keyword>
<evidence type="ECO:0000259" key="5">
    <source>
        <dbReference type="PROSITE" id="PS50039"/>
    </source>
</evidence>
<gene>
    <name evidence="6" type="ORF">HERILL_LOCUS2585</name>
</gene>
<dbReference type="GO" id="GO:0030154">
    <property type="term" value="P:cell differentiation"/>
    <property type="evidence" value="ECO:0007669"/>
    <property type="project" value="TreeGrafter"/>
</dbReference>
<dbReference type="OrthoDB" id="6230630at2759"/>
<dbReference type="GO" id="GO:0009653">
    <property type="term" value="P:anatomical structure morphogenesis"/>
    <property type="evidence" value="ECO:0007669"/>
    <property type="project" value="TreeGrafter"/>
</dbReference>
<evidence type="ECO:0000313" key="7">
    <source>
        <dbReference type="Proteomes" id="UP000594454"/>
    </source>
</evidence>
<dbReference type="InterPro" id="IPR050211">
    <property type="entry name" value="FOX_domain-containing"/>
</dbReference>
<dbReference type="PANTHER" id="PTHR11829">
    <property type="entry name" value="FORKHEAD BOX PROTEIN"/>
    <property type="match status" value="1"/>
</dbReference>
<evidence type="ECO:0000256" key="4">
    <source>
        <dbReference type="PROSITE-ProRule" id="PRU00089"/>
    </source>
</evidence>
<evidence type="ECO:0000256" key="3">
    <source>
        <dbReference type="ARBA" id="ARBA00023242"/>
    </source>
</evidence>
<feature type="DNA-binding region" description="Fork-head" evidence="4">
    <location>
        <begin position="1"/>
        <end position="85"/>
    </location>
</feature>
<dbReference type="AlphaFoldDB" id="A0A7R8YPD5"/>
<dbReference type="SMART" id="SM00339">
    <property type="entry name" value="FH"/>
    <property type="match status" value="1"/>
</dbReference>
<dbReference type="Proteomes" id="UP000594454">
    <property type="component" value="Chromosome 1"/>
</dbReference>
<dbReference type="CDD" id="cd00059">
    <property type="entry name" value="FH_FOX"/>
    <property type="match status" value="1"/>
</dbReference>
<keyword evidence="1" id="KW-0217">Developmental protein</keyword>
<dbReference type="InterPro" id="IPR001766">
    <property type="entry name" value="Fork_head_dom"/>
</dbReference>
<dbReference type="Pfam" id="PF00250">
    <property type="entry name" value="Forkhead"/>
    <property type="match status" value="1"/>
</dbReference>
<dbReference type="PROSITE" id="PS00658">
    <property type="entry name" value="FORK_HEAD_2"/>
    <property type="match status" value="1"/>
</dbReference>
<evidence type="ECO:0000313" key="6">
    <source>
        <dbReference type="EMBL" id="CAD7079365.1"/>
    </source>
</evidence>
<dbReference type="PRINTS" id="PR00053">
    <property type="entry name" value="FORKHEAD"/>
</dbReference>
<dbReference type="InterPro" id="IPR036390">
    <property type="entry name" value="WH_DNA-bd_sf"/>
</dbReference>
<name>A0A7R8YPD5_HERIL</name>
<protein>
    <recommendedName>
        <fullName evidence="5">Fork-head domain-containing protein</fullName>
    </recommendedName>
</protein>
<dbReference type="SUPFAM" id="SSF46785">
    <property type="entry name" value="Winged helix' DNA-binding domain"/>
    <property type="match status" value="1"/>
</dbReference>
<accession>A0A7R8YPD5</accession>
<keyword evidence="3 4" id="KW-0539">Nucleus</keyword>
<dbReference type="InterPro" id="IPR030456">
    <property type="entry name" value="TF_fork_head_CS_2"/>
</dbReference>
<dbReference type="PROSITE" id="PS50039">
    <property type="entry name" value="FORK_HEAD_3"/>
    <property type="match status" value="1"/>
</dbReference>